<dbReference type="EMBL" id="WJNH01000009">
    <property type="protein sequence ID" value="MRG87389.1"/>
    <property type="molecule type" value="Genomic_DNA"/>
</dbReference>
<feature type="domain" description="DUF58" evidence="2">
    <location>
        <begin position="220"/>
        <end position="328"/>
    </location>
</feature>
<accession>A0A6G1X8X6</accession>
<comment type="caution">
    <text evidence="3">The sequence shown here is derived from an EMBL/GenBank/DDBJ whole genome shotgun (WGS) entry which is preliminary data.</text>
</comment>
<feature type="transmembrane region" description="Helical" evidence="1">
    <location>
        <begin position="31"/>
        <end position="53"/>
    </location>
</feature>
<dbReference type="InterPro" id="IPR002881">
    <property type="entry name" value="DUF58"/>
</dbReference>
<dbReference type="PANTHER" id="PTHR34351:SF2">
    <property type="entry name" value="DUF58 DOMAIN-CONTAINING PROTEIN"/>
    <property type="match status" value="1"/>
</dbReference>
<keyword evidence="4" id="KW-1185">Reference proteome</keyword>
<proteinExistence type="predicted"/>
<protein>
    <submittedName>
        <fullName evidence="3">DUF58 domain-containing protein</fullName>
    </submittedName>
</protein>
<dbReference type="OrthoDB" id="140416at2"/>
<evidence type="ECO:0000313" key="4">
    <source>
        <dbReference type="Proteomes" id="UP000480185"/>
    </source>
</evidence>
<gene>
    <name evidence="3" type="ORF">GH754_13920</name>
</gene>
<evidence type="ECO:0000259" key="2">
    <source>
        <dbReference type="Pfam" id="PF01882"/>
    </source>
</evidence>
<dbReference type="AlphaFoldDB" id="A0A6G1X8X6"/>
<evidence type="ECO:0000313" key="3">
    <source>
        <dbReference type="EMBL" id="MRG87389.1"/>
    </source>
</evidence>
<keyword evidence="1" id="KW-0812">Transmembrane</keyword>
<dbReference type="RefSeq" id="WP_153729283.1">
    <property type="nucleotide sequence ID" value="NZ_WJNH01000009.1"/>
</dbReference>
<dbReference type="PANTHER" id="PTHR34351">
    <property type="entry name" value="SLR1927 PROTEIN-RELATED"/>
    <property type="match status" value="1"/>
</dbReference>
<sequence>MKKFILNLFKILLILIPLGVLYSYAMFQGGFVSWFLFFGSLPILIYMALLLIYPMSRLKIERSIQPVITEAGNSVTVEIKFKRDRFFPLYYCVIEDLLPDTLDYRDTKRKKFSFLSNPDALKQKQRVKKVIFPWFKQTFSFTYKINELPRGEHVFQHIRISTGDFIGIIKKEETYPVETKLLVYPSERKVLLHKQAQSFEEGASASFNRTVKNTMVVSGVREYMPGDRVSWIDWKASAKKNTMMTKEFDQEKSQDMYLMFDGTAHENLNWLAFEGAVEVGVSLIDVLKEESARLVFSVLGSDRTTVPINKNQMSKEQVKHHMTTIQPKPAIPFGRLVKQETGVLPKGYLMMVITTQLSLELYDTLLQLRQKSPRVVLYLIQSDQALTEDEKKWLKYLRSSDVVVNLLSEGQLMKLTIEVNA</sequence>
<keyword evidence="1" id="KW-0472">Membrane</keyword>
<reference evidence="3 4" key="1">
    <citation type="submission" date="2019-11" db="EMBL/GenBank/DDBJ databases">
        <authorList>
            <person name="Li J."/>
        </authorList>
    </citation>
    <scope>NUCLEOTIDE SEQUENCE [LARGE SCALE GENOMIC DNA]</scope>
    <source>
        <strain evidence="3 4">J4</strain>
    </source>
</reference>
<organism evidence="3 4">
    <name type="scientific">Salinibacillus xinjiangensis</name>
    <dbReference type="NCBI Taxonomy" id="1229268"/>
    <lineage>
        <taxon>Bacteria</taxon>
        <taxon>Bacillati</taxon>
        <taxon>Bacillota</taxon>
        <taxon>Bacilli</taxon>
        <taxon>Bacillales</taxon>
        <taxon>Bacillaceae</taxon>
        <taxon>Salinibacillus</taxon>
    </lineage>
</organism>
<feature type="transmembrane region" description="Helical" evidence="1">
    <location>
        <begin position="7"/>
        <end position="25"/>
    </location>
</feature>
<dbReference type="Pfam" id="PF01882">
    <property type="entry name" value="DUF58"/>
    <property type="match status" value="1"/>
</dbReference>
<keyword evidence="1" id="KW-1133">Transmembrane helix</keyword>
<evidence type="ECO:0000256" key="1">
    <source>
        <dbReference type="SAM" id="Phobius"/>
    </source>
</evidence>
<dbReference type="Proteomes" id="UP000480185">
    <property type="component" value="Unassembled WGS sequence"/>
</dbReference>
<name>A0A6G1X8X6_9BACI</name>